<dbReference type="Pfam" id="PF00069">
    <property type="entry name" value="Pkinase"/>
    <property type="match status" value="1"/>
</dbReference>
<feature type="compositionally biased region" description="Polar residues" evidence="11">
    <location>
        <begin position="175"/>
        <end position="186"/>
    </location>
</feature>
<evidence type="ECO:0000259" key="12">
    <source>
        <dbReference type="PROSITE" id="PS50011"/>
    </source>
</evidence>
<dbReference type="FunFam" id="3.30.200.20:FF:000524">
    <property type="entry name" value="Non-specific serine/threonine protein kinase"/>
    <property type="match status" value="1"/>
</dbReference>
<feature type="region of interest" description="Disordered" evidence="11">
    <location>
        <begin position="104"/>
        <end position="191"/>
    </location>
</feature>
<dbReference type="PROSITE" id="PS00108">
    <property type="entry name" value="PROTEIN_KINASE_ST"/>
    <property type="match status" value="1"/>
</dbReference>
<dbReference type="GO" id="GO:0005524">
    <property type="term" value="F:ATP binding"/>
    <property type="evidence" value="ECO:0007669"/>
    <property type="project" value="UniProtKB-KW"/>
</dbReference>
<dbReference type="OrthoDB" id="432483at2759"/>
<keyword evidence="7" id="KW-0418">Kinase</keyword>
<keyword evidence="8" id="KW-0067">ATP-binding</keyword>
<dbReference type="EC" id="2.7.11.1" evidence="2"/>
<dbReference type="PROSITE" id="PS50011">
    <property type="entry name" value="PROTEIN_KINASE_DOM"/>
    <property type="match status" value="1"/>
</dbReference>
<dbReference type="CDD" id="cd05574">
    <property type="entry name" value="STKc_phototropin_like"/>
    <property type="match status" value="1"/>
</dbReference>
<feature type="compositionally biased region" description="Low complexity" evidence="11">
    <location>
        <begin position="104"/>
        <end position="113"/>
    </location>
</feature>
<feature type="compositionally biased region" description="Low complexity" evidence="11">
    <location>
        <begin position="79"/>
        <end position="92"/>
    </location>
</feature>
<accession>A0A9P6WE50</accession>
<feature type="region of interest" description="Disordered" evidence="11">
    <location>
        <begin position="737"/>
        <end position="758"/>
    </location>
</feature>
<feature type="region of interest" description="Disordered" evidence="11">
    <location>
        <begin position="331"/>
        <end position="369"/>
    </location>
</feature>
<feature type="compositionally biased region" description="Polar residues" evidence="11">
    <location>
        <begin position="225"/>
        <end position="239"/>
    </location>
</feature>
<comment type="catalytic activity">
    <reaction evidence="10">
        <text>L-seryl-[protein] + ATP = O-phospho-L-seryl-[protein] + ADP + H(+)</text>
        <dbReference type="Rhea" id="RHEA:17989"/>
        <dbReference type="Rhea" id="RHEA-COMP:9863"/>
        <dbReference type="Rhea" id="RHEA-COMP:11604"/>
        <dbReference type="ChEBI" id="CHEBI:15378"/>
        <dbReference type="ChEBI" id="CHEBI:29999"/>
        <dbReference type="ChEBI" id="CHEBI:30616"/>
        <dbReference type="ChEBI" id="CHEBI:83421"/>
        <dbReference type="ChEBI" id="CHEBI:456216"/>
        <dbReference type="EC" id="2.7.11.1"/>
    </reaction>
</comment>
<evidence type="ECO:0000313" key="14">
    <source>
        <dbReference type="Proteomes" id="UP000750334"/>
    </source>
</evidence>
<keyword evidence="5" id="KW-0808">Transferase</keyword>
<evidence type="ECO:0000256" key="11">
    <source>
        <dbReference type="SAM" id="MobiDB-lite"/>
    </source>
</evidence>
<evidence type="ECO:0000256" key="7">
    <source>
        <dbReference type="ARBA" id="ARBA00022777"/>
    </source>
</evidence>
<feature type="compositionally biased region" description="Polar residues" evidence="11">
    <location>
        <begin position="114"/>
        <end position="139"/>
    </location>
</feature>
<reference evidence="13 14" key="1">
    <citation type="submission" date="2020-11" db="EMBL/GenBank/DDBJ databases">
        <title>Kefir isolates.</title>
        <authorList>
            <person name="Marcisauskas S."/>
            <person name="Kim Y."/>
            <person name="Blasche S."/>
        </authorList>
    </citation>
    <scope>NUCLEOTIDE SEQUENCE [LARGE SCALE GENOMIC DNA]</scope>
    <source>
        <strain evidence="13 14">OG2</strain>
    </source>
</reference>
<protein>
    <recommendedName>
        <fullName evidence="2">non-specific serine/threonine protein kinase</fullName>
        <ecNumber evidence="2">2.7.11.1</ecNumber>
    </recommendedName>
</protein>
<dbReference type="GO" id="GO:0004674">
    <property type="term" value="F:protein serine/threonine kinase activity"/>
    <property type="evidence" value="ECO:0007669"/>
    <property type="project" value="UniProtKB-KW"/>
</dbReference>
<feature type="compositionally biased region" description="Polar residues" evidence="11">
    <location>
        <begin position="336"/>
        <end position="350"/>
    </location>
</feature>
<comment type="catalytic activity">
    <reaction evidence="9">
        <text>L-threonyl-[protein] + ATP = O-phospho-L-threonyl-[protein] + ADP + H(+)</text>
        <dbReference type="Rhea" id="RHEA:46608"/>
        <dbReference type="Rhea" id="RHEA-COMP:11060"/>
        <dbReference type="Rhea" id="RHEA-COMP:11605"/>
        <dbReference type="ChEBI" id="CHEBI:15378"/>
        <dbReference type="ChEBI" id="CHEBI:30013"/>
        <dbReference type="ChEBI" id="CHEBI:30616"/>
        <dbReference type="ChEBI" id="CHEBI:61977"/>
        <dbReference type="ChEBI" id="CHEBI:456216"/>
        <dbReference type="EC" id="2.7.11.1"/>
    </reaction>
</comment>
<dbReference type="Gene3D" id="1.10.510.10">
    <property type="entry name" value="Transferase(Phosphotransferase) domain 1"/>
    <property type="match status" value="1"/>
</dbReference>
<organism evidence="13 14">
    <name type="scientific">Maudiozyma exigua</name>
    <name type="common">Yeast</name>
    <name type="synonym">Kazachstania exigua</name>
    <dbReference type="NCBI Taxonomy" id="34358"/>
    <lineage>
        <taxon>Eukaryota</taxon>
        <taxon>Fungi</taxon>
        <taxon>Dikarya</taxon>
        <taxon>Ascomycota</taxon>
        <taxon>Saccharomycotina</taxon>
        <taxon>Saccharomycetes</taxon>
        <taxon>Saccharomycetales</taxon>
        <taxon>Saccharomycetaceae</taxon>
        <taxon>Maudiozyma</taxon>
    </lineage>
</organism>
<name>A0A9P6WE50_MAUEX</name>
<evidence type="ECO:0000256" key="4">
    <source>
        <dbReference type="ARBA" id="ARBA00022553"/>
    </source>
</evidence>
<evidence type="ECO:0000313" key="13">
    <source>
        <dbReference type="EMBL" id="KAG0671783.1"/>
    </source>
</evidence>
<keyword evidence="3" id="KW-0723">Serine/threonine-protein kinase</keyword>
<dbReference type="FunFam" id="1.10.510.10:FF:000121">
    <property type="entry name" value="Serine/threonine-protein kinase nrc-2"/>
    <property type="match status" value="1"/>
</dbReference>
<evidence type="ECO:0000256" key="3">
    <source>
        <dbReference type="ARBA" id="ARBA00022527"/>
    </source>
</evidence>
<feature type="region of interest" description="Disordered" evidence="11">
    <location>
        <begin position="205"/>
        <end position="258"/>
    </location>
</feature>
<comment type="similarity">
    <text evidence="1">Belongs to the protein kinase superfamily. AGC Ser/Thr protein kinase family.</text>
</comment>
<keyword evidence="4" id="KW-0597">Phosphoprotein</keyword>
<evidence type="ECO:0000256" key="10">
    <source>
        <dbReference type="ARBA" id="ARBA00048679"/>
    </source>
</evidence>
<feature type="compositionally biased region" description="Low complexity" evidence="11">
    <location>
        <begin position="34"/>
        <end position="64"/>
    </location>
</feature>
<evidence type="ECO:0000256" key="6">
    <source>
        <dbReference type="ARBA" id="ARBA00022741"/>
    </source>
</evidence>
<dbReference type="SMART" id="SM00220">
    <property type="entry name" value="S_TKc"/>
    <property type="match status" value="1"/>
</dbReference>
<dbReference type="Proteomes" id="UP000750334">
    <property type="component" value="Unassembled WGS sequence"/>
</dbReference>
<sequence>MSDNQNQGIDQPPSFSERSRSVSFSKLLSKSWKWNTNSNNNSTSPNNSTQVSNSSHDNLSSQSNLKSKEIDHVQEESVHVTPTTVVTPADTEMSSRFSKFKSMFQSNSSNNMSPANYNVNNSSTILKGSGKSQQDSLQVDTKDKNTSSGKGESTPPVLRSPNHAHLEAHYHPYDSPSQISKSNPRSPMSEPLNEEFTFQQQGAAFSNNNSTGRKRSPSAPVMPKQDSSILDSSTLSMNSGYAPPSNLSSTTSSPYQTKNLSNISLGDIKEDEQVHKFNEFKSPLRNGSSGLIQKIASPLKGFSQGNSPNESKESIQPFPSIIVGLTDEEHDESHLANIQRSGQKTPQMRSPTRKNKHLQQPANPNKDITDITISDFQPKMPPKPFITDEPKRSQRLRTKSFSNKFKDITVSPKSFEKVRLLGQGDVGKVFLVKQKNTNRLYALKVFNKAQMIKRKKVKRVLVEQEILATSNHPFIVTLYHSFQSEDYLYLCMEYCMGGEFFRALQTRKSKCICEEDAKFYASEVTAALEYLHLLGFIYRDLKPENILLHRSGHIMLSDFDLSIQAQDASNVKIKSPLITSGHYQSAMIDTKVFSDGFRTNSFVGTEEYIAPEVIRGNGHTAAVDWWTLGILIYEMLFGMTPFKGGDTNKTFSNILKNDITFPNNNDISRHCKDLIKKLLCKNESKRLGCKMGAADIKRHPFFKKVQWSFLRNQEPPLIPKLTENGFDFAATSTKNKKNKEAALHKSPDESNTDIGDDTEETKIDYSKVDISLLSMEDQEKVMFDEPVATDDEVPEDDPFHNFNSMSLMEKDNESMIYGDNNSYGKIAYTPNANRSRSNSHRAFFKK</sequence>
<feature type="compositionally biased region" description="Basic and acidic residues" evidence="11">
    <location>
        <begin position="738"/>
        <end position="748"/>
    </location>
</feature>
<evidence type="ECO:0000256" key="5">
    <source>
        <dbReference type="ARBA" id="ARBA00022679"/>
    </source>
</evidence>
<evidence type="ECO:0000256" key="2">
    <source>
        <dbReference type="ARBA" id="ARBA00012513"/>
    </source>
</evidence>
<dbReference type="PANTHER" id="PTHR45637">
    <property type="entry name" value="FLIPPASE KINASE 1-RELATED"/>
    <property type="match status" value="1"/>
</dbReference>
<dbReference type="Gene3D" id="3.30.200.20">
    <property type="entry name" value="Phosphorylase Kinase, domain 1"/>
    <property type="match status" value="1"/>
</dbReference>
<proteinExistence type="inferred from homology"/>
<feature type="region of interest" description="Disordered" evidence="11">
    <location>
        <begin position="1"/>
        <end position="22"/>
    </location>
</feature>
<feature type="region of interest" description="Disordered" evidence="11">
    <location>
        <begin position="34"/>
        <end position="92"/>
    </location>
</feature>
<feature type="compositionally biased region" description="Low complexity" evidence="11">
    <location>
        <begin position="243"/>
        <end position="254"/>
    </location>
</feature>
<dbReference type="InterPro" id="IPR000719">
    <property type="entry name" value="Prot_kinase_dom"/>
</dbReference>
<gene>
    <name evidence="13" type="ORF">C6P45_005048</name>
</gene>
<dbReference type="InterPro" id="IPR011009">
    <property type="entry name" value="Kinase-like_dom_sf"/>
</dbReference>
<evidence type="ECO:0000256" key="1">
    <source>
        <dbReference type="ARBA" id="ARBA00009903"/>
    </source>
</evidence>
<dbReference type="AlphaFoldDB" id="A0A9P6WE50"/>
<feature type="compositionally biased region" description="Basic and acidic residues" evidence="11">
    <location>
        <begin position="66"/>
        <end position="78"/>
    </location>
</feature>
<keyword evidence="6" id="KW-0547">Nucleotide-binding</keyword>
<dbReference type="EMBL" id="PUHR01000008">
    <property type="protein sequence ID" value="KAG0671783.1"/>
    <property type="molecule type" value="Genomic_DNA"/>
</dbReference>
<keyword evidence="14" id="KW-1185">Reference proteome</keyword>
<dbReference type="SUPFAM" id="SSF56112">
    <property type="entry name" value="Protein kinase-like (PK-like)"/>
    <property type="match status" value="1"/>
</dbReference>
<dbReference type="GO" id="GO:0097035">
    <property type="term" value="P:regulation of membrane lipid distribution"/>
    <property type="evidence" value="ECO:0007669"/>
    <property type="project" value="UniProtKB-ARBA"/>
</dbReference>
<evidence type="ECO:0000256" key="9">
    <source>
        <dbReference type="ARBA" id="ARBA00047899"/>
    </source>
</evidence>
<comment type="caution">
    <text evidence="13">The sequence shown here is derived from an EMBL/GenBank/DDBJ whole genome shotgun (WGS) entry which is preliminary data.</text>
</comment>
<feature type="domain" description="Protein kinase" evidence="12">
    <location>
        <begin position="415"/>
        <end position="702"/>
    </location>
</feature>
<dbReference type="GO" id="GO:0000749">
    <property type="term" value="P:response to pheromone triggering conjugation with cellular fusion"/>
    <property type="evidence" value="ECO:0007669"/>
    <property type="project" value="UniProtKB-ARBA"/>
</dbReference>
<dbReference type="InterPro" id="IPR008271">
    <property type="entry name" value="Ser/Thr_kinase_AS"/>
</dbReference>
<evidence type="ECO:0000256" key="8">
    <source>
        <dbReference type="ARBA" id="ARBA00022840"/>
    </source>
</evidence>